<evidence type="ECO:0000313" key="1">
    <source>
        <dbReference type="EMBL" id="RAL67708.1"/>
    </source>
</evidence>
<evidence type="ECO:0008006" key="3">
    <source>
        <dbReference type="Google" id="ProtNLM"/>
    </source>
</evidence>
<dbReference type="PANTHER" id="PTHR42030">
    <property type="entry name" value="DRBM DOMAIN-CONTAINING PROTEIN"/>
    <property type="match status" value="1"/>
</dbReference>
<dbReference type="AlphaFoldDB" id="A0A395J6D6"/>
<protein>
    <recommendedName>
        <fullName evidence="3">DRBM domain-containing protein</fullName>
    </recommendedName>
</protein>
<organism evidence="1 2">
    <name type="scientific">Monilinia fructigena</name>
    <dbReference type="NCBI Taxonomy" id="38457"/>
    <lineage>
        <taxon>Eukaryota</taxon>
        <taxon>Fungi</taxon>
        <taxon>Dikarya</taxon>
        <taxon>Ascomycota</taxon>
        <taxon>Pezizomycotina</taxon>
        <taxon>Leotiomycetes</taxon>
        <taxon>Helotiales</taxon>
        <taxon>Sclerotiniaceae</taxon>
        <taxon>Monilinia</taxon>
    </lineage>
</organism>
<keyword evidence="2" id="KW-1185">Reference proteome</keyword>
<dbReference type="SUPFAM" id="SSF54768">
    <property type="entry name" value="dsRNA-binding domain-like"/>
    <property type="match status" value="1"/>
</dbReference>
<name>A0A395J6D6_9HELO</name>
<evidence type="ECO:0000313" key="2">
    <source>
        <dbReference type="Proteomes" id="UP000249056"/>
    </source>
</evidence>
<dbReference type="PANTHER" id="PTHR42030:SF1">
    <property type="entry name" value="DRBM DOMAIN-CONTAINING PROTEIN"/>
    <property type="match status" value="1"/>
</dbReference>
<dbReference type="OrthoDB" id="5418749at2759"/>
<proteinExistence type="predicted"/>
<dbReference type="Proteomes" id="UP000249056">
    <property type="component" value="Unassembled WGS sequence"/>
</dbReference>
<sequence>MHHTETVPESSCCVAWFQILPNIPSSFVNSRCGSSIRPASIPAEYNAIPEPAPHCFSSTLLALRSSLRPRTHSNLLVRRHCLKCLVQHTTLAQVHGKRSLKMSRGTDSPSGFQIVSDRRGGRTAWSSTVTVQGQNISARFWYDGQYVNNAKEDAAEVALNRLSGSSPTSPTQSRSSW</sequence>
<gene>
    <name evidence="1" type="ORF">DID88_008447</name>
</gene>
<accession>A0A395J6D6</accession>
<dbReference type="EMBL" id="QKRW01000003">
    <property type="protein sequence ID" value="RAL67708.1"/>
    <property type="molecule type" value="Genomic_DNA"/>
</dbReference>
<comment type="caution">
    <text evidence="1">The sequence shown here is derived from an EMBL/GenBank/DDBJ whole genome shotgun (WGS) entry which is preliminary data.</text>
</comment>
<reference evidence="1 2" key="1">
    <citation type="submission" date="2018-06" db="EMBL/GenBank/DDBJ databases">
        <title>Genome Sequence of the Brown Rot Fungal Pathogen Monilinia fructigena.</title>
        <authorList>
            <person name="Landi L."/>
            <person name="De Miccolis Angelini R.M."/>
            <person name="Pollastro S."/>
            <person name="Abate D."/>
            <person name="Faretra F."/>
            <person name="Romanazzi G."/>
        </authorList>
    </citation>
    <scope>NUCLEOTIDE SEQUENCE [LARGE SCALE GENOMIC DNA]</scope>
    <source>
        <strain evidence="1 2">Mfrg269</strain>
    </source>
</reference>